<dbReference type="PANTHER" id="PTHR43179:SF7">
    <property type="entry name" value="RHAMNOSYLTRANSFERASE WBBL"/>
    <property type="match status" value="1"/>
</dbReference>
<dbReference type="Pfam" id="PF13641">
    <property type="entry name" value="Glyco_tranf_2_3"/>
    <property type="match status" value="1"/>
</dbReference>
<dbReference type="CDD" id="cd04186">
    <property type="entry name" value="GT_2_like_c"/>
    <property type="match status" value="1"/>
</dbReference>
<evidence type="ECO:0000313" key="1">
    <source>
        <dbReference type="EMBL" id="GAI25953.1"/>
    </source>
</evidence>
<sequence>DGPPTGIVQDRESHTPEIVWVQEGQRQDRAMTISVIVVSYNVRDFAKQCLTSLSRAYFDGRVETILVDNDSYDGTVEMVQQRFPLVQVIQNSENRGFAAAANQGIAASSGEMVLLLNPDTILEEQTLQVLVDYLREHPDVGCVGPKILNSDGSLQQACKRSFPRPWVAFTRLLGLARLFPKSRLFGQYNLTYLDPDQTHAVDAVSGSCMCITRRVIEEVGPMDEAFFLFGEDLDYCYRIHQAGYEVRYHPATQIVHYKGESVKTAPFDNLRV</sequence>
<evidence type="ECO:0008006" key="2">
    <source>
        <dbReference type="Google" id="ProtNLM"/>
    </source>
</evidence>
<dbReference type="PANTHER" id="PTHR43179">
    <property type="entry name" value="RHAMNOSYLTRANSFERASE WBBL"/>
    <property type="match status" value="1"/>
</dbReference>
<reference evidence="1" key="1">
    <citation type="journal article" date="2014" name="Front. Microbiol.">
        <title>High frequency of phylogenetically diverse reductive dehalogenase-homologous genes in deep subseafloor sedimentary metagenomes.</title>
        <authorList>
            <person name="Kawai M."/>
            <person name="Futagami T."/>
            <person name="Toyoda A."/>
            <person name="Takaki Y."/>
            <person name="Nishi S."/>
            <person name="Hori S."/>
            <person name="Arai W."/>
            <person name="Tsubouchi T."/>
            <person name="Morono Y."/>
            <person name="Uchiyama I."/>
            <person name="Ito T."/>
            <person name="Fujiyama A."/>
            <person name="Inagaki F."/>
            <person name="Takami H."/>
        </authorList>
    </citation>
    <scope>NUCLEOTIDE SEQUENCE</scope>
    <source>
        <strain evidence="1">Expedition CK06-06</strain>
    </source>
</reference>
<gene>
    <name evidence="1" type="ORF">S06H3_35816</name>
</gene>
<dbReference type="Gene3D" id="3.90.550.10">
    <property type="entry name" value="Spore Coat Polysaccharide Biosynthesis Protein SpsA, Chain A"/>
    <property type="match status" value="1"/>
</dbReference>
<dbReference type="AlphaFoldDB" id="X1M3P8"/>
<organism evidence="1">
    <name type="scientific">marine sediment metagenome</name>
    <dbReference type="NCBI Taxonomy" id="412755"/>
    <lineage>
        <taxon>unclassified sequences</taxon>
        <taxon>metagenomes</taxon>
        <taxon>ecological metagenomes</taxon>
    </lineage>
</organism>
<feature type="non-terminal residue" evidence="1">
    <location>
        <position position="272"/>
    </location>
</feature>
<dbReference type="SUPFAM" id="SSF53448">
    <property type="entry name" value="Nucleotide-diphospho-sugar transferases"/>
    <property type="match status" value="1"/>
</dbReference>
<dbReference type="InterPro" id="IPR029044">
    <property type="entry name" value="Nucleotide-diphossugar_trans"/>
</dbReference>
<proteinExistence type="predicted"/>
<feature type="non-terminal residue" evidence="1">
    <location>
        <position position="1"/>
    </location>
</feature>
<dbReference type="EMBL" id="BARV01021638">
    <property type="protein sequence ID" value="GAI25953.1"/>
    <property type="molecule type" value="Genomic_DNA"/>
</dbReference>
<comment type="caution">
    <text evidence="1">The sequence shown here is derived from an EMBL/GenBank/DDBJ whole genome shotgun (WGS) entry which is preliminary data.</text>
</comment>
<protein>
    <recommendedName>
        <fullName evidence="2">Glycosyltransferase 2-like domain-containing protein</fullName>
    </recommendedName>
</protein>
<accession>X1M3P8</accession>
<name>X1M3P8_9ZZZZ</name>